<gene>
    <name evidence="2" type="ORF">B1B_08121</name>
</gene>
<feature type="non-terminal residue" evidence="2">
    <location>
        <position position="178"/>
    </location>
</feature>
<dbReference type="AlphaFoldDB" id="T1AQL3"/>
<reference evidence="2" key="1">
    <citation type="submission" date="2013-08" db="EMBL/GenBank/DDBJ databases">
        <authorList>
            <person name="Mendez C."/>
            <person name="Richter M."/>
            <person name="Ferrer M."/>
            <person name="Sanchez J."/>
        </authorList>
    </citation>
    <scope>NUCLEOTIDE SEQUENCE</scope>
</reference>
<sequence>LIRPGPIQGHAVHPYLRRRQGREPVTVPHPLLEPILRDTLGVILYQEQILEIAMTVAGLSAGEADRFRRALGRHRSRAEVAELEQVFARGCRDRGLSDAVIATLFDSISGFAEFGFCRSHAAAFARTAYETAWLKRYHPAPFLAALLNHQPMGFYHPSVLVEDAKRRGVTVLPVDVNR</sequence>
<dbReference type="GO" id="GO:0006260">
    <property type="term" value="P:DNA replication"/>
    <property type="evidence" value="ECO:0007669"/>
    <property type="project" value="InterPro"/>
</dbReference>
<feature type="domain" description="DNA polymerase III alpha subunit finger" evidence="1">
    <location>
        <begin position="1"/>
        <end position="94"/>
    </location>
</feature>
<comment type="caution">
    <text evidence="2">The sequence shown here is derived from an EMBL/GenBank/DDBJ whole genome shotgun (WGS) entry which is preliminary data.</text>
</comment>
<dbReference type="PANTHER" id="PTHR32294:SF4">
    <property type="entry name" value="ERROR-PRONE DNA POLYMERASE"/>
    <property type="match status" value="1"/>
</dbReference>
<dbReference type="PANTHER" id="PTHR32294">
    <property type="entry name" value="DNA POLYMERASE III SUBUNIT ALPHA"/>
    <property type="match status" value="1"/>
</dbReference>
<dbReference type="EMBL" id="AUZY01005259">
    <property type="protein sequence ID" value="EQD59637.1"/>
    <property type="molecule type" value="Genomic_DNA"/>
</dbReference>
<dbReference type="InterPro" id="IPR004805">
    <property type="entry name" value="DnaE2/DnaE/PolC"/>
</dbReference>
<organism evidence="2">
    <name type="scientific">mine drainage metagenome</name>
    <dbReference type="NCBI Taxonomy" id="410659"/>
    <lineage>
        <taxon>unclassified sequences</taxon>
        <taxon>metagenomes</taxon>
        <taxon>ecological metagenomes</taxon>
    </lineage>
</organism>
<reference evidence="2" key="2">
    <citation type="journal article" date="2014" name="ISME J.">
        <title>Microbial stratification in low pH oxic and suboxic macroscopic growths along an acid mine drainage.</title>
        <authorList>
            <person name="Mendez-Garcia C."/>
            <person name="Mesa V."/>
            <person name="Sprenger R.R."/>
            <person name="Richter M."/>
            <person name="Diez M.S."/>
            <person name="Solano J."/>
            <person name="Bargiela R."/>
            <person name="Golyshina O.V."/>
            <person name="Manteca A."/>
            <person name="Ramos J.L."/>
            <person name="Gallego J.R."/>
            <person name="Llorente I."/>
            <person name="Martins Dos Santos V.A."/>
            <person name="Jensen O.N."/>
            <person name="Pelaez A.I."/>
            <person name="Sanchez J."/>
            <person name="Ferrer M."/>
        </authorList>
    </citation>
    <scope>NUCLEOTIDE SEQUENCE</scope>
</reference>
<dbReference type="GO" id="GO:0008408">
    <property type="term" value="F:3'-5' exonuclease activity"/>
    <property type="evidence" value="ECO:0007669"/>
    <property type="project" value="InterPro"/>
</dbReference>
<dbReference type="InterPro" id="IPR040982">
    <property type="entry name" value="DNA_pol3_finger"/>
</dbReference>
<evidence type="ECO:0000259" key="1">
    <source>
        <dbReference type="Pfam" id="PF17657"/>
    </source>
</evidence>
<dbReference type="Pfam" id="PF17657">
    <property type="entry name" value="DNA_pol3_finger"/>
    <property type="match status" value="1"/>
</dbReference>
<accession>T1AQL3</accession>
<proteinExistence type="predicted"/>
<feature type="non-terminal residue" evidence="2">
    <location>
        <position position="1"/>
    </location>
</feature>
<evidence type="ECO:0000313" key="2">
    <source>
        <dbReference type="EMBL" id="EQD59637.1"/>
    </source>
</evidence>
<name>T1AQL3_9ZZZZ</name>
<protein>
    <submittedName>
        <fullName evidence="2">Error-prone DNA polymerase</fullName>
    </submittedName>
</protein>